<comment type="caution">
    <text evidence="1">The sequence shown here is derived from an EMBL/GenBank/DDBJ whole genome shotgun (WGS) entry which is preliminary data.</text>
</comment>
<name>A0A5R9EM80_9LACT</name>
<accession>A0A5R9EM80</accession>
<dbReference type="EMBL" id="VBSP01000001">
    <property type="protein sequence ID" value="TLQ49506.1"/>
    <property type="molecule type" value="Genomic_DNA"/>
</dbReference>
<organism evidence="1 2">
    <name type="scientific">Ruoffia tabacinasalis</name>
    <dbReference type="NCBI Taxonomy" id="87458"/>
    <lineage>
        <taxon>Bacteria</taxon>
        <taxon>Bacillati</taxon>
        <taxon>Bacillota</taxon>
        <taxon>Bacilli</taxon>
        <taxon>Lactobacillales</taxon>
        <taxon>Aerococcaceae</taxon>
        <taxon>Ruoffia</taxon>
    </lineage>
</organism>
<dbReference type="RefSeq" id="WP_138403428.1">
    <property type="nucleotide sequence ID" value="NZ_VBSP01000001.1"/>
</dbReference>
<dbReference type="OrthoDB" id="9803716at2"/>
<protein>
    <submittedName>
        <fullName evidence="1">Uncharacterized protein</fullName>
    </submittedName>
</protein>
<proteinExistence type="predicted"/>
<reference evidence="1 2" key="1">
    <citation type="submission" date="2019-05" db="EMBL/GenBank/DDBJ databases">
        <title>The metagenome of a microbial culture collection derived from dairy environment covers the genomic content of the human microbiome.</title>
        <authorList>
            <person name="Roder T."/>
            <person name="Wuthrich D."/>
            <person name="Sattari Z."/>
            <person name="Von Ah U."/>
            <person name="Bar C."/>
            <person name="Ronchi F."/>
            <person name="Macpherson A.J."/>
            <person name="Ganal-Vonarburg S.C."/>
            <person name="Bruggmann R."/>
            <person name="Vergeres G."/>
        </authorList>
    </citation>
    <scope>NUCLEOTIDE SEQUENCE [LARGE SCALE GENOMIC DNA]</scope>
    <source>
        <strain evidence="1 2">FAM 24227</strain>
    </source>
</reference>
<dbReference type="AlphaFoldDB" id="A0A5R9EM80"/>
<evidence type="ECO:0000313" key="2">
    <source>
        <dbReference type="Proteomes" id="UP000306420"/>
    </source>
</evidence>
<evidence type="ECO:0000313" key="1">
    <source>
        <dbReference type="EMBL" id="TLQ49506.1"/>
    </source>
</evidence>
<gene>
    <name evidence="1" type="ORF">FEZ33_00525</name>
</gene>
<sequence length="166" mass="19016">MYANKGWLRCDKENTDYYFVWGKDGKIVGANKLTSDYQIANPVSGSSVKDSLIITIGDNPKNIILFEQPIDSLKYIADNRDQIGNCILICSREGDLTKQYSSEKVNNYLKTTSIDNIDIFTNAHNSEKIKENILNHIEIENKNEHTKNFNLNVMTNTHTKTFEKTF</sequence>
<dbReference type="Proteomes" id="UP000306420">
    <property type="component" value="Unassembled WGS sequence"/>
</dbReference>